<dbReference type="InterPro" id="IPR032877">
    <property type="entry name" value="Transposase_HTH"/>
</dbReference>
<dbReference type="Pfam" id="PF13542">
    <property type="entry name" value="HTH_Tnp_ISL3"/>
    <property type="match status" value="1"/>
</dbReference>
<gene>
    <name evidence="2" type="ORF">H8S11_05045</name>
</gene>
<proteinExistence type="predicted"/>
<dbReference type="AlphaFoldDB" id="A0A8J6M2P8"/>
<keyword evidence="3" id="KW-1185">Reference proteome</keyword>
<accession>A0A8J6M2P8</accession>
<reference evidence="2" key="1">
    <citation type="submission" date="2020-08" db="EMBL/GenBank/DDBJ databases">
        <title>Genome public.</title>
        <authorList>
            <person name="Liu C."/>
            <person name="Sun Q."/>
        </authorList>
    </citation>
    <scope>NUCLEOTIDE SEQUENCE</scope>
    <source>
        <strain evidence="2">NSJ-23</strain>
    </source>
</reference>
<evidence type="ECO:0000259" key="1">
    <source>
        <dbReference type="Pfam" id="PF13542"/>
    </source>
</evidence>
<evidence type="ECO:0000313" key="2">
    <source>
        <dbReference type="EMBL" id="MBC5722180.1"/>
    </source>
</evidence>
<feature type="domain" description="Transposase IS204/IS1001/IS1096/IS1165 helix-turn-helix" evidence="1">
    <location>
        <begin position="1"/>
        <end position="33"/>
    </location>
</feature>
<organism evidence="2 3">
    <name type="scientific">Flintibacter hominis</name>
    <dbReference type="NCBI Taxonomy" id="2763048"/>
    <lineage>
        <taxon>Bacteria</taxon>
        <taxon>Bacillati</taxon>
        <taxon>Bacillota</taxon>
        <taxon>Clostridia</taxon>
        <taxon>Eubacteriales</taxon>
        <taxon>Flintibacter</taxon>
    </lineage>
</organism>
<dbReference type="Proteomes" id="UP000628736">
    <property type="component" value="Unassembled WGS sequence"/>
</dbReference>
<dbReference type="EMBL" id="JACOPO010000002">
    <property type="protein sequence ID" value="MBC5722180.1"/>
    <property type="molecule type" value="Genomic_DNA"/>
</dbReference>
<sequence>MTLRLRTKIVSRVLRREPFTRIADNYGISDKTVPGRLMTGRKTSRYDDV</sequence>
<name>A0A8J6M2P8_9FIRM</name>
<comment type="caution">
    <text evidence="2">The sequence shown here is derived from an EMBL/GenBank/DDBJ whole genome shotgun (WGS) entry which is preliminary data.</text>
</comment>
<protein>
    <recommendedName>
        <fullName evidence="1">Transposase IS204/IS1001/IS1096/IS1165 helix-turn-helix domain-containing protein</fullName>
    </recommendedName>
</protein>
<evidence type="ECO:0000313" key="3">
    <source>
        <dbReference type="Proteomes" id="UP000628736"/>
    </source>
</evidence>